<dbReference type="Proteomes" id="UP001299220">
    <property type="component" value="Unassembled WGS sequence"/>
</dbReference>
<proteinExistence type="predicted"/>
<sequence>MKDLKRSALAMLLVLALMLPMTGCSTALVLLGDGLSATPTPAPTAEPTPLPAVTAAPEPTAAPTTAPIPTAAPDEPEVPATPLPEQVEITEDNYQLLFAPAPGYDYIGIAYMKVPEGYGRFADAYLPYGGTLEYLEGGYAVRGTAHGMAVYETILQVGEGDTAEDAMELLIDRYKKQAAFYGVTEWELSDGDYYPEYDVVVLTGLATNADSGEAYATVLYTETRGGGYYFGAMITYIPSQFDEKQPELLLELSDVFALVLPDH</sequence>
<feature type="region of interest" description="Disordered" evidence="1">
    <location>
        <begin position="40"/>
        <end position="78"/>
    </location>
</feature>
<accession>A0ABS9CRJ4</accession>
<organism evidence="2 3">
    <name type="scientific">Anaeromassilibacillus senegalensis</name>
    <dbReference type="NCBI Taxonomy" id="1673717"/>
    <lineage>
        <taxon>Bacteria</taxon>
        <taxon>Bacillati</taxon>
        <taxon>Bacillota</taxon>
        <taxon>Clostridia</taxon>
        <taxon>Eubacteriales</taxon>
        <taxon>Acutalibacteraceae</taxon>
        <taxon>Anaeromassilibacillus</taxon>
    </lineage>
</organism>
<feature type="compositionally biased region" description="Low complexity" evidence="1">
    <location>
        <begin position="51"/>
        <end position="73"/>
    </location>
</feature>
<keyword evidence="3" id="KW-1185">Reference proteome</keyword>
<comment type="caution">
    <text evidence="2">The sequence shown here is derived from an EMBL/GenBank/DDBJ whole genome shotgun (WGS) entry which is preliminary data.</text>
</comment>
<gene>
    <name evidence="2" type="ORF">JQM67_11660</name>
</gene>
<dbReference type="EMBL" id="JAFBIT010000003">
    <property type="protein sequence ID" value="MCF2653258.1"/>
    <property type="molecule type" value="Genomic_DNA"/>
</dbReference>
<name>A0ABS9CRJ4_9FIRM</name>
<dbReference type="RefSeq" id="WP_235324277.1">
    <property type="nucleotide sequence ID" value="NZ_JAFBIT010000003.1"/>
</dbReference>
<protein>
    <submittedName>
        <fullName evidence="2">Uncharacterized protein</fullName>
    </submittedName>
</protein>
<evidence type="ECO:0000313" key="2">
    <source>
        <dbReference type="EMBL" id="MCF2653258.1"/>
    </source>
</evidence>
<feature type="compositionally biased region" description="Pro residues" evidence="1">
    <location>
        <begin position="40"/>
        <end position="50"/>
    </location>
</feature>
<reference evidence="2 3" key="1">
    <citation type="submission" date="2020-12" db="EMBL/GenBank/DDBJ databases">
        <title>Whole genome sequences of gut porcine anaerobes.</title>
        <authorList>
            <person name="Kubasova T."/>
            <person name="Jahodarova E."/>
            <person name="Rychlik I."/>
        </authorList>
    </citation>
    <scope>NUCLEOTIDE SEQUENCE [LARGE SCALE GENOMIC DNA]</scope>
    <source>
        <strain evidence="2 3">An867</strain>
    </source>
</reference>
<evidence type="ECO:0000313" key="3">
    <source>
        <dbReference type="Proteomes" id="UP001299220"/>
    </source>
</evidence>
<evidence type="ECO:0000256" key="1">
    <source>
        <dbReference type="SAM" id="MobiDB-lite"/>
    </source>
</evidence>